<feature type="transmembrane region" description="Helical" evidence="7">
    <location>
        <begin position="301"/>
        <end position="318"/>
    </location>
</feature>
<dbReference type="EMBL" id="VFOQ01000001">
    <property type="protein sequence ID" value="TQL58726.1"/>
    <property type="molecule type" value="Genomic_DNA"/>
</dbReference>
<evidence type="ECO:0000256" key="7">
    <source>
        <dbReference type="SAM" id="Phobius"/>
    </source>
</evidence>
<evidence type="ECO:0000256" key="4">
    <source>
        <dbReference type="ARBA" id="ARBA00022692"/>
    </source>
</evidence>
<evidence type="ECO:0000256" key="6">
    <source>
        <dbReference type="ARBA" id="ARBA00023136"/>
    </source>
</evidence>
<evidence type="ECO:0000256" key="1">
    <source>
        <dbReference type="ARBA" id="ARBA00004651"/>
    </source>
</evidence>
<dbReference type="GO" id="GO:0005886">
    <property type="term" value="C:plasma membrane"/>
    <property type="evidence" value="ECO:0007669"/>
    <property type="project" value="UniProtKB-SubCell"/>
</dbReference>
<feature type="domain" description="Major facilitator superfamily (MFS) profile" evidence="8">
    <location>
        <begin position="9"/>
        <end position="391"/>
    </location>
</feature>
<keyword evidence="10" id="KW-1185">Reference proteome</keyword>
<dbReference type="PANTHER" id="PTHR23517:SF2">
    <property type="entry name" value="MULTIDRUG RESISTANCE PROTEIN MDTH"/>
    <property type="match status" value="1"/>
</dbReference>
<dbReference type="Gene3D" id="1.20.1250.20">
    <property type="entry name" value="MFS general substrate transporter like domains"/>
    <property type="match status" value="1"/>
</dbReference>
<feature type="transmembrane region" description="Helical" evidence="7">
    <location>
        <begin position="20"/>
        <end position="40"/>
    </location>
</feature>
<dbReference type="Proteomes" id="UP000319514">
    <property type="component" value="Unassembled WGS sequence"/>
</dbReference>
<dbReference type="RefSeq" id="WP_185745963.1">
    <property type="nucleotide sequence ID" value="NZ_BAAAKX010000006.1"/>
</dbReference>
<protein>
    <submittedName>
        <fullName evidence="9">Putative MFS family arabinose efflux permease</fullName>
    </submittedName>
</protein>
<feature type="transmembrane region" description="Helical" evidence="7">
    <location>
        <begin position="277"/>
        <end position="295"/>
    </location>
</feature>
<evidence type="ECO:0000259" key="8">
    <source>
        <dbReference type="PROSITE" id="PS50850"/>
    </source>
</evidence>
<dbReference type="PANTHER" id="PTHR23517">
    <property type="entry name" value="RESISTANCE PROTEIN MDTM, PUTATIVE-RELATED-RELATED"/>
    <property type="match status" value="1"/>
</dbReference>
<gene>
    <name evidence="9" type="ORF">FB474_0061</name>
</gene>
<evidence type="ECO:0000256" key="5">
    <source>
        <dbReference type="ARBA" id="ARBA00022989"/>
    </source>
</evidence>
<feature type="transmembrane region" description="Helical" evidence="7">
    <location>
        <begin position="367"/>
        <end position="385"/>
    </location>
</feature>
<comment type="subcellular location">
    <subcellularLocation>
        <location evidence="1">Cell membrane</location>
        <topology evidence="1">Multi-pass membrane protein</topology>
    </subcellularLocation>
</comment>
<feature type="transmembrane region" description="Helical" evidence="7">
    <location>
        <begin position="215"/>
        <end position="236"/>
    </location>
</feature>
<evidence type="ECO:0000256" key="3">
    <source>
        <dbReference type="ARBA" id="ARBA00022475"/>
    </source>
</evidence>
<sequence>MFTAWRQVALLPRWLQGLLLGQLVSAVGSLAFTFLTLYLVQDRRLGADAAGLVGAAFGVGMIAGNLAGGSLGDRFGLRRCLLAATLAWAAVCGVLPLTPTSCLAALTAVGGFAAGAQRPLNMAVVLAAVAPEHRRTAAAVGRAAYNAGMVIGPPLGALAAAHDFGLVFVIDAASSALMAVTIWRLVPSPAAHPRGDSPGRTRGALWHTLRARPHVLWVLGTVIAVDVAYRQFYVALPLQLRALGLAPIAYGLLLAGSCAVIVALEVPLSVRMAGHRALALVALGYGLVGLAWLVVGVAPSLVTAVLAVLVLTAGEMLYKPTATATVADAAPEGYAGRYQSLYASASVAGMFLAPALGGLGWAHAPRLVLPVAGAVALLAAAALALHDRAAARHTGLVTSVTQV</sequence>
<dbReference type="InterPro" id="IPR050171">
    <property type="entry name" value="MFS_Transporters"/>
</dbReference>
<dbReference type="Pfam" id="PF07690">
    <property type="entry name" value="MFS_1"/>
    <property type="match status" value="1"/>
</dbReference>
<dbReference type="InterPro" id="IPR036259">
    <property type="entry name" value="MFS_trans_sf"/>
</dbReference>
<comment type="caution">
    <text evidence="9">The sequence shown here is derived from an EMBL/GenBank/DDBJ whole genome shotgun (WGS) entry which is preliminary data.</text>
</comment>
<evidence type="ECO:0000313" key="9">
    <source>
        <dbReference type="EMBL" id="TQL58726.1"/>
    </source>
</evidence>
<feature type="transmembrane region" description="Helical" evidence="7">
    <location>
        <begin position="47"/>
        <end position="67"/>
    </location>
</feature>
<feature type="transmembrane region" description="Helical" evidence="7">
    <location>
        <begin position="248"/>
        <end position="270"/>
    </location>
</feature>
<feature type="transmembrane region" description="Helical" evidence="7">
    <location>
        <begin position="87"/>
        <end position="113"/>
    </location>
</feature>
<keyword evidence="3" id="KW-1003">Cell membrane</keyword>
<dbReference type="PROSITE" id="PS50850">
    <property type="entry name" value="MFS"/>
    <property type="match status" value="1"/>
</dbReference>
<reference evidence="9 10" key="1">
    <citation type="submission" date="2019-06" db="EMBL/GenBank/DDBJ databases">
        <title>Sequencing the genomes of 1000 actinobacteria strains.</title>
        <authorList>
            <person name="Klenk H.-P."/>
        </authorList>
    </citation>
    <scope>NUCLEOTIDE SEQUENCE [LARGE SCALE GENOMIC DNA]</scope>
    <source>
        <strain evidence="9 10">DSM 18082</strain>
    </source>
</reference>
<dbReference type="AlphaFoldDB" id="A0A542ZEF8"/>
<dbReference type="SUPFAM" id="SSF103473">
    <property type="entry name" value="MFS general substrate transporter"/>
    <property type="match status" value="1"/>
</dbReference>
<keyword evidence="5 7" id="KW-1133">Transmembrane helix</keyword>
<organism evidence="9 10">
    <name type="scientific">Oryzihumus leptocrescens</name>
    <dbReference type="NCBI Taxonomy" id="297536"/>
    <lineage>
        <taxon>Bacteria</taxon>
        <taxon>Bacillati</taxon>
        <taxon>Actinomycetota</taxon>
        <taxon>Actinomycetes</taxon>
        <taxon>Micrococcales</taxon>
        <taxon>Intrasporangiaceae</taxon>
        <taxon>Oryzihumus</taxon>
    </lineage>
</organism>
<accession>A0A542ZEF8</accession>
<feature type="transmembrane region" description="Helical" evidence="7">
    <location>
        <begin position="339"/>
        <end position="361"/>
    </location>
</feature>
<evidence type="ECO:0000256" key="2">
    <source>
        <dbReference type="ARBA" id="ARBA00022448"/>
    </source>
</evidence>
<keyword evidence="4 7" id="KW-0812">Transmembrane</keyword>
<dbReference type="InterPro" id="IPR020846">
    <property type="entry name" value="MFS_dom"/>
</dbReference>
<dbReference type="InterPro" id="IPR011701">
    <property type="entry name" value="MFS"/>
</dbReference>
<proteinExistence type="predicted"/>
<keyword evidence="2" id="KW-0813">Transport</keyword>
<name>A0A542ZEF8_9MICO</name>
<keyword evidence="6 7" id="KW-0472">Membrane</keyword>
<dbReference type="GO" id="GO:0022857">
    <property type="term" value="F:transmembrane transporter activity"/>
    <property type="evidence" value="ECO:0007669"/>
    <property type="project" value="InterPro"/>
</dbReference>
<evidence type="ECO:0000313" key="10">
    <source>
        <dbReference type="Proteomes" id="UP000319514"/>
    </source>
</evidence>